<feature type="domain" description="RNA polymerase sigma-70 region 2" evidence="5">
    <location>
        <begin position="39"/>
        <end position="106"/>
    </location>
</feature>
<evidence type="ECO:0000256" key="3">
    <source>
        <dbReference type="ARBA" id="ARBA00023082"/>
    </source>
</evidence>
<evidence type="ECO:0000313" key="7">
    <source>
        <dbReference type="EMBL" id="AKF04589.1"/>
    </source>
</evidence>
<evidence type="ECO:0000259" key="6">
    <source>
        <dbReference type="Pfam" id="PF08281"/>
    </source>
</evidence>
<dbReference type="SUPFAM" id="SSF88946">
    <property type="entry name" value="Sigma2 domain of RNA polymerase sigma factors"/>
    <property type="match status" value="1"/>
</dbReference>
<dbReference type="InterPro" id="IPR036388">
    <property type="entry name" value="WH-like_DNA-bd_sf"/>
</dbReference>
<evidence type="ECO:0000259" key="5">
    <source>
        <dbReference type="Pfam" id="PF04542"/>
    </source>
</evidence>
<dbReference type="SUPFAM" id="SSF88659">
    <property type="entry name" value="Sigma3 and sigma4 domains of RNA polymerase sigma factors"/>
    <property type="match status" value="1"/>
</dbReference>
<organism evidence="7 8">
    <name type="scientific">Sandaracinus amylolyticus</name>
    <dbReference type="NCBI Taxonomy" id="927083"/>
    <lineage>
        <taxon>Bacteria</taxon>
        <taxon>Pseudomonadati</taxon>
        <taxon>Myxococcota</taxon>
        <taxon>Polyangia</taxon>
        <taxon>Polyangiales</taxon>
        <taxon>Sandaracinaceae</taxon>
        <taxon>Sandaracinus</taxon>
    </lineage>
</organism>
<comment type="similarity">
    <text evidence="1">Belongs to the sigma-70 factor family. ECF subfamily.</text>
</comment>
<dbReference type="InterPro" id="IPR013324">
    <property type="entry name" value="RNA_pol_sigma_r3/r4-like"/>
</dbReference>
<name>A0A0F6SE52_9BACT</name>
<dbReference type="InterPro" id="IPR013249">
    <property type="entry name" value="RNA_pol_sigma70_r4_t2"/>
</dbReference>
<dbReference type="Pfam" id="PF08281">
    <property type="entry name" value="Sigma70_r4_2"/>
    <property type="match status" value="1"/>
</dbReference>
<dbReference type="GO" id="GO:0016987">
    <property type="term" value="F:sigma factor activity"/>
    <property type="evidence" value="ECO:0007669"/>
    <property type="project" value="UniProtKB-KW"/>
</dbReference>
<keyword evidence="3" id="KW-0731">Sigma factor</keyword>
<reference evidence="7 8" key="1">
    <citation type="submission" date="2015-03" db="EMBL/GenBank/DDBJ databases">
        <title>Genome assembly of Sandaracinus amylolyticus DSM 53668.</title>
        <authorList>
            <person name="Sharma G."/>
            <person name="Subramanian S."/>
        </authorList>
    </citation>
    <scope>NUCLEOTIDE SEQUENCE [LARGE SCALE GENOMIC DNA]</scope>
    <source>
        <strain evidence="7 8">DSM 53668</strain>
    </source>
</reference>
<dbReference type="NCBIfam" id="TIGR02937">
    <property type="entry name" value="sigma70-ECF"/>
    <property type="match status" value="1"/>
</dbReference>
<dbReference type="InterPro" id="IPR039425">
    <property type="entry name" value="RNA_pol_sigma-70-like"/>
</dbReference>
<dbReference type="AlphaFoldDB" id="A0A0F6SE52"/>
<sequence>MSDSEPMSAAAAKIAAVPEDDATLATRAASGDERAFTAIYRKHSRYVAGVVYRLMGDDGELDDVVQETFVAASEGLASLKEGGTLRAWLVTIAVRKVARRLARRQRQRWLAGIFGRTEPRAVTPEVEGEAYALYQALGTLSTERRVPWTLHHVEGLTLPEVAEHCGVSLATVKRRIAEAAALLAKRGYVVSAGGRE</sequence>
<evidence type="ECO:0000256" key="4">
    <source>
        <dbReference type="ARBA" id="ARBA00023163"/>
    </source>
</evidence>
<dbReference type="InterPro" id="IPR013325">
    <property type="entry name" value="RNA_pol_sigma_r2"/>
</dbReference>
<dbReference type="InterPro" id="IPR014284">
    <property type="entry name" value="RNA_pol_sigma-70_dom"/>
</dbReference>
<evidence type="ECO:0000256" key="1">
    <source>
        <dbReference type="ARBA" id="ARBA00010641"/>
    </source>
</evidence>
<keyword evidence="2" id="KW-0805">Transcription regulation</keyword>
<dbReference type="EMBL" id="CP011125">
    <property type="protein sequence ID" value="AKF04589.1"/>
    <property type="molecule type" value="Genomic_DNA"/>
</dbReference>
<dbReference type="GO" id="GO:0003677">
    <property type="term" value="F:DNA binding"/>
    <property type="evidence" value="ECO:0007669"/>
    <property type="project" value="InterPro"/>
</dbReference>
<gene>
    <name evidence="7" type="ORF">DB32_001738</name>
</gene>
<evidence type="ECO:0000256" key="2">
    <source>
        <dbReference type="ARBA" id="ARBA00023015"/>
    </source>
</evidence>
<dbReference type="GO" id="GO:0006352">
    <property type="term" value="P:DNA-templated transcription initiation"/>
    <property type="evidence" value="ECO:0007669"/>
    <property type="project" value="InterPro"/>
</dbReference>
<dbReference type="PANTHER" id="PTHR43133:SF62">
    <property type="entry name" value="RNA POLYMERASE SIGMA FACTOR SIGZ"/>
    <property type="match status" value="1"/>
</dbReference>
<dbReference type="Proteomes" id="UP000034883">
    <property type="component" value="Chromosome"/>
</dbReference>
<feature type="domain" description="RNA polymerase sigma factor 70 region 4 type 2" evidence="6">
    <location>
        <begin position="132"/>
        <end position="179"/>
    </location>
</feature>
<protein>
    <submittedName>
        <fullName evidence="7">Putative sigma factor</fullName>
    </submittedName>
</protein>
<keyword evidence="4" id="KW-0804">Transcription</keyword>
<proteinExistence type="inferred from homology"/>
<keyword evidence="8" id="KW-1185">Reference proteome</keyword>
<dbReference type="InterPro" id="IPR007627">
    <property type="entry name" value="RNA_pol_sigma70_r2"/>
</dbReference>
<dbReference type="OrthoDB" id="7376212at2"/>
<dbReference type="Gene3D" id="1.10.1740.10">
    <property type="match status" value="1"/>
</dbReference>
<dbReference type="Pfam" id="PF04542">
    <property type="entry name" value="Sigma70_r2"/>
    <property type="match status" value="1"/>
</dbReference>
<accession>A0A0F6SE52</accession>
<dbReference type="Gene3D" id="1.10.10.10">
    <property type="entry name" value="Winged helix-like DNA-binding domain superfamily/Winged helix DNA-binding domain"/>
    <property type="match status" value="1"/>
</dbReference>
<dbReference type="PANTHER" id="PTHR43133">
    <property type="entry name" value="RNA POLYMERASE ECF-TYPE SIGMA FACTO"/>
    <property type="match status" value="1"/>
</dbReference>
<dbReference type="STRING" id="927083.DB32_001738"/>
<dbReference type="KEGG" id="samy:DB32_001738"/>
<evidence type="ECO:0000313" key="8">
    <source>
        <dbReference type="Proteomes" id="UP000034883"/>
    </source>
</evidence>